<keyword evidence="2 5" id="KW-0540">Nuclease</keyword>
<evidence type="ECO:0000259" key="8">
    <source>
        <dbReference type="Pfam" id="PF02601"/>
    </source>
</evidence>
<evidence type="ECO:0000259" key="9">
    <source>
        <dbReference type="Pfam" id="PF13742"/>
    </source>
</evidence>
<evidence type="ECO:0000256" key="1">
    <source>
        <dbReference type="ARBA" id="ARBA00022490"/>
    </source>
</evidence>
<dbReference type="PANTHER" id="PTHR30008">
    <property type="entry name" value="EXODEOXYRIBONUCLEASE 7 LARGE SUBUNIT"/>
    <property type="match status" value="1"/>
</dbReference>
<dbReference type="PANTHER" id="PTHR30008:SF0">
    <property type="entry name" value="EXODEOXYRIBONUCLEASE 7 LARGE SUBUNIT"/>
    <property type="match status" value="1"/>
</dbReference>
<dbReference type="Pfam" id="PF13742">
    <property type="entry name" value="tRNA_anti_2"/>
    <property type="match status" value="1"/>
</dbReference>
<dbReference type="InterPro" id="IPR025824">
    <property type="entry name" value="OB-fold_nuc-bd_dom"/>
</dbReference>
<comment type="caution">
    <text evidence="10">The sequence shown here is derived from an EMBL/GenBank/DDBJ whole genome shotgun (WGS) entry which is preliminary data.</text>
</comment>
<comment type="similarity">
    <text evidence="5 6">Belongs to the XseA family.</text>
</comment>
<evidence type="ECO:0000256" key="2">
    <source>
        <dbReference type="ARBA" id="ARBA00022722"/>
    </source>
</evidence>
<keyword evidence="11" id="KW-1185">Reference proteome</keyword>
<feature type="compositionally biased region" description="Basic residues" evidence="7">
    <location>
        <begin position="49"/>
        <end position="73"/>
    </location>
</feature>
<evidence type="ECO:0000313" key="10">
    <source>
        <dbReference type="EMBL" id="MBD8062570.1"/>
    </source>
</evidence>
<evidence type="ECO:0000256" key="6">
    <source>
        <dbReference type="RuleBase" id="RU004355"/>
    </source>
</evidence>
<comment type="subunit">
    <text evidence="5">Heterooligomer composed of large and small subunits.</text>
</comment>
<evidence type="ECO:0000256" key="7">
    <source>
        <dbReference type="SAM" id="MobiDB-lite"/>
    </source>
</evidence>
<dbReference type="HAMAP" id="MF_00378">
    <property type="entry name" value="Exonuc_7_L"/>
    <property type="match status" value="1"/>
</dbReference>
<evidence type="ECO:0000256" key="4">
    <source>
        <dbReference type="ARBA" id="ARBA00022839"/>
    </source>
</evidence>
<feature type="compositionally biased region" description="Basic residues" evidence="7">
    <location>
        <begin position="1"/>
        <end position="26"/>
    </location>
</feature>
<feature type="domain" description="OB-fold nucleic acid binding" evidence="9">
    <location>
        <begin position="108"/>
        <end position="195"/>
    </location>
</feature>
<gene>
    <name evidence="5" type="primary">xseA</name>
    <name evidence="10" type="ORF">H9624_09565</name>
</gene>
<dbReference type="CDD" id="cd04489">
    <property type="entry name" value="ExoVII_LU_OBF"/>
    <property type="match status" value="1"/>
</dbReference>
<comment type="subcellular location">
    <subcellularLocation>
        <location evidence="5 6">Cytoplasm</location>
    </subcellularLocation>
</comment>
<proteinExistence type="inferred from homology"/>
<keyword evidence="3 5" id="KW-0378">Hydrolase</keyword>
<name>A0ABR8Z2L6_9MICO</name>
<dbReference type="InterPro" id="IPR020579">
    <property type="entry name" value="Exonuc_VII_lsu_C"/>
</dbReference>
<keyword evidence="1 5" id="KW-0963">Cytoplasm</keyword>
<reference evidence="10 11" key="1">
    <citation type="submission" date="2020-08" db="EMBL/GenBank/DDBJ databases">
        <title>A Genomic Blueprint of the Chicken Gut Microbiome.</title>
        <authorList>
            <person name="Gilroy R."/>
            <person name="Ravi A."/>
            <person name="Getino M."/>
            <person name="Pursley I."/>
            <person name="Horton D.L."/>
            <person name="Alikhan N.-F."/>
            <person name="Baker D."/>
            <person name="Gharbi K."/>
            <person name="Hall N."/>
            <person name="Watson M."/>
            <person name="Adriaenssens E.M."/>
            <person name="Foster-Nyarko E."/>
            <person name="Jarju S."/>
            <person name="Secka A."/>
            <person name="Antonio M."/>
            <person name="Oren A."/>
            <person name="Chaudhuri R."/>
            <person name="La Ragione R.M."/>
            <person name="Hildebrand F."/>
            <person name="Pallen M.J."/>
        </authorList>
    </citation>
    <scope>NUCLEOTIDE SEQUENCE [LARGE SCALE GENOMIC DNA]</scope>
    <source>
        <strain evidence="10 11">Sa1BUA1</strain>
    </source>
</reference>
<keyword evidence="4 5" id="KW-0269">Exonuclease</keyword>
<feature type="region of interest" description="Disordered" evidence="7">
    <location>
        <begin position="1"/>
        <end position="87"/>
    </location>
</feature>
<organism evidence="10 11">
    <name type="scientific">Oceanitalea stevensii</name>
    <dbReference type="NCBI Taxonomy" id="2763072"/>
    <lineage>
        <taxon>Bacteria</taxon>
        <taxon>Bacillati</taxon>
        <taxon>Actinomycetota</taxon>
        <taxon>Actinomycetes</taxon>
        <taxon>Micrococcales</taxon>
        <taxon>Bogoriellaceae</taxon>
        <taxon>Georgenia</taxon>
    </lineage>
</organism>
<comment type="catalytic activity">
    <reaction evidence="5 6">
        <text>Exonucleolytic cleavage in either 5'- to 3'- or 3'- to 5'-direction to yield nucleoside 5'-phosphates.</text>
        <dbReference type="EC" id="3.1.11.6"/>
    </reaction>
</comment>
<evidence type="ECO:0000256" key="3">
    <source>
        <dbReference type="ARBA" id="ARBA00022801"/>
    </source>
</evidence>
<dbReference type="EC" id="3.1.11.6" evidence="5"/>
<accession>A0ABR8Z2L6</accession>
<dbReference type="InterPro" id="IPR003753">
    <property type="entry name" value="Exonuc_VII_L"/>
</dbReference>
<feature type="compositionally biased region" description="Gly residues" evidence="7">
    <location>
        <begin position="33"/>
        <end position="45"/>
    </location>
</feature>
<feature type="domain" description="Exonuclease VII large subunit C-terminal" evidence="8">
    <location>
        <begin position="219"/>
        <end position="437"/>
    </location>
</feature>
<dbReference type="Pfam" id="PF02601">
    <property type="entry name" value="Exonuc_VII_L"/>
    <property type="match status" value="1"/>
</dbReference>
<sequence>MARRAPRPPPRRPPRAGPRGRRRPRPAHPAVRGPGGAGRARGPPGGRERQRRRGRVLPAARPHRGRGAPRQPRHGTPAGARRGGGLVSAAPLPERAAATTPDQPWPLRLLSAKIAEYVARMSPVWVEGQIVQLNRRPGAGMAFLTLRDADVDMSMTVKIFARDLPEVAEGSRVVVHAKPDFYQKNGSLSLHAREVRAVGLGELLARIEHLKGVLAAEGLFAAERKVPLPFLPGVVGLVCGRESKAEHDVVVNARARWPGVRFEIREVAVQGPGTVAQVSRAIAELDADPSVDVIVVARGGGSVEDLLPFSNEQLVRAAAACRTPLVSAIGHETDTPLLDLVADYRASTPTAAAKRIVPDVAEERRGLLAACQRLRASVAGRLHSEQVRLDALRSRPVLADPTTMVTVRAEEVTRLTASVRQATTARLERDAAAVESLRGHLRALSPLATLERGYAVLRTADGAVVHDPAGVAEGDLLDARVAGGRLELEVRAGHPHP</sequence>
<protein>
    <recommendedName>
        <fullName evidence="5">Exodeoxyribonuclease 7 large subunit</fullName>
        <ecNumber evidence="5">3.1.11.6</ecNumber>
    </recommendedName>
    <alternativeName>
        <fullName evidence="5">Exodeoxyribonuclease VII large subunit</fullName>
        <shortName evidence="5">Exonuclease VII large subunit</shortName>
    </alternativeName>
</protein>
<comment type="function">
    <text evidence="5">Bidirectionally degrades single-stranded DNA into large acid-insoluble oligonucleotides, which are then degraded further into small acid-soluble oligonucleotides.</text>
</comment>
<dbReference type="Proteomes" id="UP000661894">
    <property type="component" value="Unassembled WGS sequence"/>
</dbReference>
<dbReference type="NCBIfam" id="TIGR00237">
    <property type="entry name" value="xseA"/>
    <property type="match status" value="1"/>
</dbReference>
<dbReference type="EMBL" id="JACSPO010000004">
    <property type="protein sequence ID" value="MBD8062570.1"/>
    <property type="molecule type" value="Genomic_DNA"/>
</dbReference>
<evidence type="ECO:0000256" key="5">
    <source>
        <dbReference type="HAMAP-Rule" id="MF_00378"/>
    </source>
</evidence>
<evidence type="ECO:0000313" key="11">
    <source>
        <dbReference type="Proteomes" id="UP000661894"/>
    </source>
</evidence>